<dbReference type="Gene3D" id="3.30.70.270">
    <property type="match status" value="1"/>
</dbReference>
<accession>A0A5N6NW52</accession>
<dbReference type="EMBL" id="SZYD01000009">
    <property type="protein sequence ID" value="KAD5318215.1"/>
    <property type="molecule type" value="Genomic_DNA"/>
</dbReference>
<dbReference type="AlphaFoldDB" id="A0A5N6NW52"/>
<organism evidence="1 2">
    <name type="scientific">Mikania micrantha</name>
    <name type="common">bitter vine</name>
    <dbReference type="NCBI Taxonomy" id="192012"/>
    <lineage>
        <taxon>Eukaryota</taxon>
        <taxon>Viridiplantae</taxon>
        <taxon>Streptophyta</taxon>
        <taxon>Embryophyta</taxon>
        <taxon>Tracheophyta</taxon>
        <taxon>Spermatophyta</taxon>
        <taxon>Magnoliopsida</taxon>
        <taxon>eudicotyledons</taxon>
        <taxon>Gunneridae</taxon>
        <taxon>Pentapetalae</taxon>
        <taxon>asterids</taxon>
        <taxon>campanulids</taxon>
        <taxon>Asterales</taxon>
        <taxon>Asteraceae</taxon>
        <taxon>Asteroideae</taxon>
        <taxon>Heliantheae alliance</taxon>
        <taxon>Eupatorieae</taxon>
        <taxon>Mikania</taxon>
    </lineage>
</organism>
<evidence type="ECO:0000313" key="1">
    <source>
        <dbReference type="EMBL" id="KAD5318215.1"/>
    </source>
</evidence>
<comment type="caution">
    <text evidence="1">The sequence shown here is derived from an EMBL/GenBank/DDBJ whole genome shotgun (WGS) entry which is preliminary data.</text>
</comment>
<evidence type="ECO:0000313" key="2">
    <source>
        <dbReference type="Proteomes" id="UP000326396"/>
    </source>
</evidence>
<keyword evidence="2" id="KW-1185">Reference proteome</keyword>
<evidence type="ECO:0008006" key="3">
    <source>
        <dbReference type="Google" id="ProtNLM"/>
    </source>
</evidence>
<sequence>MASSQSKKEVQSLNAIKLGALHRFLSKLAEKYLPFFRTPKNYVKTFIWSHELEKAFQEIKAYIASVPPSVALGATKNMSLYIVVGNETVSSVLIMKNSRQQCLRRLEKYAIEVREHGITYQPCIAIKGQVMADFIMEGMTTEQCDNLVMTSAVEPTGVIWLQTLESRGNADDNGF</sequence>
<dbReference type="InterPro" id="IPR043128">
    <property type="entry name" value="Rev_trsase/Diguanyl_cyclase"/>
</dbReference>
<reference evidence="1 2" key="1">
    <citation type="submission" date="2019-05" db="EMBL/GenBank/DDBJ databases">
        <title>Mikania micrantha, genome provides insights into the molecular mechanism of rapid growth.</title>
        <authorList>
            <person name="Liu B."/>
        </authorList>
    </citation>
    <scope>NUCLEOTIDE SEQUENCE [LARGE SCALE GENOMIC DNA]</scope>
    <source>
        <strain evidence="1">NLD-2019</strain>
        <tissue evidence="1">Leaf</tissue>
    </source>
</reference>
<dbReference type="PANTHER" id="PTHR48475:SF1">
    <property type="entry name" value="RNASE H TYPE-1 DOMAIN-CONTAINING PROTEIN"/>
    <property type="match status" value="1"/>
</dbReference>
<dbReference type="SUPFAM" id="SSF56672">
    <property type="entry name" value="DNA/RNA polymerases"/>
    <property type="match status" value="1"/>
</dbReference>
<dbReference type="PANTHER" id="PTHR48475">
    <property type="entry name" value="RIBONUCLEASE H"/>
    <property type="match status" value="1"/>
</dbReference>
<gene>
    <name evidence="1" type="ORF">E3N88_18161</name>
</gene>
<name>A0A5N6NW52_9ASTR</name>
<dbReference type="Proteomes" id="UP000326396">
    <property type="component" value="Linkage Group LG17"/>
</dbReference>
<dbReference type="InterPro" id="IPR043502">
    <property type="entry name" value="DNA/RNA_pol_sf"/>
</dbReference>
<protein>
    <recommendedName>
        <fullName evidence="3">Reverse transcriptase/retrotransposon-derived protein RNase H-like domain-containing protein</fullName>
    </recommendedName>
</protein>
<proteinExistence type="predicted"/>
<dbReference type="OrthoDB" id="101614at2759"/>